<feature type="domain" description="LysM" evidence="1">
    <location>
        <begin position="218"/>
        <end position="261"/>
    </location>
</feature>
<evidence type="ECO:0000259" key="1">
    <source>
        <dbReference type="PROSITE" id="PS51782"/>
    </source>
</evidence>
<dbReference type="InterPro" id="IPR018392">
    <property type="entry name" value="LysM"/>
</dbReference>
<proteinExistence type="predicted"/>
<sequence length="262" mass="29377">MKKEFSLVFLLFISITVFSQDKKLPAGWDVISLDNKTAYMNLITGSISKKYPTKAAVKPSGKLAFDPTITHKVKKGETLSTISRKYDVKLSRLYRLNSMTNFDTLKIGQEVVIGYGQSKAEKVAFFKKVNSKIQVETTPKPLVKSTLTKPKVLIATKKAIKVKAETKTIAKDTPKNKKALNESYAKRFALIVEKDPVVEKKVIAKKVAVVTGKNAVVKYHTVTATETLYGISVRYKQPVDHLKKLNKLKDNTLFIGQKLRIK</sequence>
<name>A0AAP1RF34_9FLAO</name>
<dbReference type="AlphaFoldDB" id="A0AAP1RF34"/>
<dbReference type="CDD" id="cd00118">
    <property type="entry name" value="LysM"/>
    <property type="match status" value="2"/>
</dbReference>
<dbReference type="RefSeq" id="WP_180947594.1">
    <property type="nucleotide sequence ID" value="NZ_JAJHTL010000004.1"/>
</dbReference>
<dbReference type="Pfam" id="PF01476">
    <property type="entry name" value="LysM"/>
    <property type="match status" value="2"/>
</dbReference>
<keyword evidence="3" id="KW-1185">Reference proteome</keyword>
<dbReference type="PROSITE" id="PS51782">
    <property type="entry name" value="LYSM"/>
    <property type="match status" value="2"/>
</dbReference>
<dbReference type="GO" id="GO:0008932">
    <property type="term" value="F:lytic endotransglycosylase activity"/>
    <property type="evidence" value="ECO:0007669"/>
    <property type="project" value="TreeGrafter"/>
</dbReference>
<dbReference type="PANTHER" id="PTHR33734">
    <property type="entry name" value="LYSM DOMAIN-CONTAINING GPI-ANCHORED PROTEIN 2"/>
    <property type="match status" value="1"/>
</dbReference>
<protein>
    <submittedName>
        <fullName evidence="2">LysM peptidoglycan-binding domain-containing protein</fullName>
    </submittedName>
</protein>
<comment type="caution">
    <text evidence="2">The sequence shown here is derived from an EMBL/GenBank/DDBJ whole genome shotgun (WGS) entry which is preliminary data.</text>
</comment>
<dbReference type="Gene3D" id="3.10.350.10">
    <property type="entry name" value="LysM domain"/>
    <property type="match status" value="2"/>
</dbReference>
<evidence type="ECO:0000313" key="3">
    <source>
        <dbReference type="Proteomes" id="UP000806077"/>
    </source>
</evidence>
<dbReference type="PANTHER" id="PTHR33734:SF22">
    <property type="entry name" value="MEMBRANE-BOUND LYTIC MUREIN TRANSGLYCOSYLASE D"/>
    <property type="match status" value="1"/>
</dbReference>
<dbReference type="Proteomes" id="UP000806077">
    <property type="component" value="Unassembled WGS sequence"/>
</dbReference>
<organism evidence="2 3">
    <name type="scientific">Tenacibaculum finnmarkense genomovar finnmarkense</name>
    <dbReference type="NCBI Taxonomy" id="1458503"/>
    <lineage>
        <taxon>Bacteria</taxon>
        <taxon>Pseudomonadati</taxon>
        <taxon>Bacteroidota</taxon>
        <taxon>Flavobacteriia</taxon>
        <taxon>Flavobacteriales</taxon>
        <taxon>Flavobacteriaceae</taxon>
        <taxon>Tenacibaculum</taxon>
        <taxon>Tenacibaculum finnmarkense</taxon>
    </lineage>
</organism>
<gene>
    <name evidence="2" type="ORF">F7645_05495</name>
</gene>
<dbReference type="InterPro" id="IPR036779">
    <property type="entry name" value="LysM_dom_sf"/>
</dbReference>
<dbReference type="EMBL" id="WXXV01000005">
    <property type="protein sequence ID" value="MBE7694879.1"/>
    <property type="molecule type" value="Genomic_DNA"/>
</dbReference>
<dbReference type="SUPFAM" id="SSF54106">
    <property type="entry name" value="LysM domain"/>
    <property type="match status" value="2"/>
</dbReference>
<accession>A0AAP1RF34</accession>
<feature type="domain" description="LysM" evidence="1">
    <location>
        <begin position="69"/>
        <end position="113"/>
    </location>
</feature>
<evidence type="ECO:0000313" key="2">
    <source>
        <dbReference type="EMBL" id="MBE7694879.1"/>
    </source>
</evidence>
<dbReference type="SMART" id="SM00257">
    <property type="entry name" value="LysM"/>
    <property type="match status" value="2"/>
</dbReference>
<reference evidence="2 3" key="1">
    <citation type="journal article" date="2020" name="Int. J. Syst. Evol. Microbiol.">
        <title>Tenacibaculum piscium sp. nov., isolated from skin ulcers of sea-farmed fish, and description of Tenacibaculum finnmarkense sp. nov. with subdivision into genomovars finnmarkense and ulcerans.</title>
        <authorList>
            <person name="Olsen A.B."/>
            <person name="Spilsberg B."/>
            <person name="Nilsen H.K."/>
            <person name="Lagesen K."/>
            <person name="Gulla S."/>
            <person name="Avendano-Herrera R."/>
            <person name="Irgang R."/>
            <person name="Duchaud E."/>
            <person name="Colquhoun D.J."/>
        </authorList>
    </citation>
    <scope>NUCLEOTIDE SEQUENCE [LARGE SCALE GENOMIC DNA]</scope>
    <source>
        <strain evidence="2 3">TNO037</strain>
    </source>
</reference>